<sequence>MEDSFFLFELTSELVVLTLRQIQDPDGKQKWFYQYEDEQYSH</sequence>
<reference evidence="2" key="1">
    <citation type="journal article" date="2019" name="Int. J. Syst. Evol. Microbiol.">
        <title>The Global Catalogue of Microorganisms (GCM) 10K type strain sequencing project: providing services to taxonomists for standard genome sequencing and annotation.</title>
        <authorList>
            <consortium name="The Broad Institute Genomics Platform"/>
            <consortium name="The Broad Institute Genome Sequencing Center for Infectious Disease"/>
            <person name="Wu L."/>
            <person name="Ma J."/>
        </authorList>
    </citation>
    <scope>NUCLEOTIDE SEQUENCE [LARGE SCALE GENOMIC DNA]</scope>
    <source>
        <strain evidence="2">CGMCC 1.14993</strain>
    </source>
</reference>
<dbReference type="AlphaFoldDB" id="A0A8J3AGE6"/>
<evidence type="ECO:0000313" key="2">
    <source>
        <dbReference type="Proteomes" id="UP000626244"/>
    </source>
</evidence>
<dbReference type="RefSeq" id="WP_268876368.1">
    <property type="nucleotide sequence ID" value="NZ_BMHB01000001.1"/>
</dbReference>
<dbReference type="Proteomes" id="UP000626244">
    <property type="component" value="Unassembled WGS sequence"/>
</dbReference>
<proteinExistence type="predicted"/>
<organism evidence="1 2">
    <name type="scientific">Gottfriedia solisilvae</name>
    <dbReference type="NCBI Taxonomy" id="1516104"/>
    <lineage>
        <taxon>Bacteria</taxon>
        <taxon>Bacillati</taxon>
        <taxon>Bacillota</taxon>
        <taxon>Bacilli</taxon>
        <taxon>Bacillales</taxon>
        <taxon>Bacillaceae</taxon>
        <taxon>Gottfriedia</taxon>
    </lineage>
</organism>
<accession>A0A8J3AGE6</accession>
<dbReference type="EMBL" id="BMHB01000001">
    <property type="protein sequence ID" value="GGI13379.1"/>
    <property type="molecule type" value="Genomic_DNA"/>
</dbReference>
<keyword evidence="2" id="KW-1185">Reference proteome</keyword>
<protein>
    <submittedName>
        <fullName evidence="1">Uncharacterized protein</fullName>
    </submittedName>
</protein>
<name>A0A8J3AGE6_9BACI</name>
<comment type="caution">
    <text evidence="1">The sequence shown here is derived from an EMBL/GenBank/DDBJ whole genome shotgun (WGS) entry which is preliminary data.</text>
</comment>
<evidence type="ECO:0000313" key="1">
    <source>
        <dbReference type="EMBL" id="GGI13379.1"/>
    </source>
</evidence>
<gene>
    <name evidence="1" type="ORF">GCM10007380_17620</name>
</gene>